<proteinExistence type="predicted"/>
<evidence type="ECO:0000313" key="2">
    <source>
        <dbReference type="Proteomes" id="UP001330812"/>
    </source>
</evidence>
<reference evidence="1 2" key="1">
    <citation type="journal article" date="2015" name="Int. J. Syst. Evol. Microbiol.">
        <title>Amycolatopsis rhabdoformis sp. nov., an actinomycete isolated from a tropical forest soil.</title>
        <authorList>
            <person name="Souza W.R."/>
            <person name="Silva R.E."/>
            <person name="Goodfellow M."/>
            <person name="Busarakam K."/>
            <person name="Figueiro F.S."/>
            <person name="Ferreira D."/>
            <person name="Rodrigues-Filho E."/>
            <person name="Moraes L.A.B."/>
            <person name="Zucchi T.D."/>
        </authorList>
    </citation>
    <scope>NUCLEOTIDE SEQUENCE [LARGE SCALE GENOMIC DNA]</scope>
    <source>
        <strain evidence="1 2">NCIMB 14900</strain>
    </source>
</reference>
<name>A0ABZ1I0S3_9PSEU</name>
<dbReference type="Proteomes" id="UP001330812">
    <property type="component" value="Chromosome"/>
</dbReference>
<dbReference type="EMBL" id="CP142149">
    <property type="protein sequence ID" value="WSE27974.1"/>
    <property type="molecule type" value="Genomic_DNA"/>
</dbReference>
<gene>
    <name evidence="1" type="ORF">VSH64_34735</name>
</gene>
<organism evidence="1 2">
    <name type="scientific">Amycolatopsis rhabdoformis</name>
    <dbReference type="NCBI Taxonomy" id="1448059"/>
    <lineage>
        <taxon>Bacteria</taxon>
        <taxon>Bacillati</taxon>
        <taxon>Actinomycetota</taxon>
        <taxon>Actinomycetes</taxon>
        <taxon>Pseudonocardiales</taxon>
        <taxon>Pseudonocardiaceae</taxon>
        <taxon>Amycolatopsis</taxon>
    </lineage>
</organism>
<dbReference type="RefSeq" id="WP_326566977.1">
    <property type="nucleotide sequence ID" value="NZ_CP142149.1"/>
</dbReference>
<sequence>MVGYKVITSAVRAEGTKWRGFADTVTRVNPVVQNATLGETAFFMGDPVTLALGDFNGKMLSDTYEALRSYVETALAGAAVEFDQIDEALQKTAQIYDQAEAITEIDLKQIYGTVPR</sequence>
<keyword evidence="2" id="KW-1185">Reference proteome</keyword>
<evidence type="ECO:0000313" key="1">
    <source>
        <dbReference type="EMBL" id="WSE27974.1"/>
    </source>
</evidence>
<protein>
    <submittedName>
        <fullName evidence="1">Uncharacterized protein</fullName>
    </submittedName>
</protein>
<accession>A0ABZ1I0S3</accession>